<dbReference type="InterPro" id="IPR011990">
    <property type="entry name" value="TPR-like_helical_dom_sf"/>
</dbReference>
<evidence type="ECO:0008006" key="4">
    <source>
        <dbReference type="Google" id="ProtNLM"/>
    </source>
</evidence>
<dbReference type="Proteomes" id="UP001497512">
    <property type="component" value="Chromosome 3"/>
</dbReference>
<dbReference type="Gene3D" id="1.25.40.10">
    <property type="entry name" value="Tetratricopeptide repeat domain"/>
    <property type="match status" value="3"/>
</dbReference>
<dbReference type="EMBL" id="OZ019895">
    <property type="protein sequence ID" value="CAK9220427.1"/>
    <property type="molecule type" value="Genomic_DNA"/>
</dbReference>
<accession>A0ABP0UG40</accession>
<dbReference type="SMART" id="SM00028">
    <property type="entry name" value="TPR"/>
    <property type="match status" value="7"/>
</dbReference>
<evidence type="ECO:0000256" key="1">
    <source>
        <dbReference type="PROSITE-ProRule" id="PRU00339"/>
    </source>
</evidence>
<dbReference type="InterPro" id="IPR019734">
    <property type="entry name" value="TPR_rpt"/>
</dbReference>
<proteinExistence type="predicted"/>
<sequence>MLCTCTNQFKNHGGRGGVVVAGAGSMPEGGMNVELASRELCAKIKEGETKLEEGSIEEAETSLREALSLNNEEARALLGRLEYQRGNIEGALQVFEGIELTALVSRMRFFLLEAKNRNRKGKPPKDGTLTNFLHAASLLLEAIYLKAKSLQKLGRLSEAASECKNLVDTMETAVPAGIPSTWGDTKVAEMVAKAVHLLPQLLLQQSGCTNEALSAYRRALRGFSWCLDVETQAVIQKEFAILLLYGGVEATSMSVSMVSHVVEGGSAFVPKNNTEEAILLLMLLLRSENRKVAAGGAFDTSVIDHLCFALSVNGQSTAMAHRYEELLPGILSRPDRWYNLALCYCGSADSSVSLNLLRKALSPVEAPDDVASLLLAAKICAGKSETASEGVRYAHRALELAKGDLGYLRSCALHVLGVALHVEISATTSDSERKKLQHQALQALQEAAALESEDPSVIFDLGLEYAEQRQLSTALDCAKRFLDRSGGAWGQGWQFLALLLTAQERHTEAELVLQAAIEETGAGEQGPLLRTQAKVQRALGQSLQAIQTYRQLLALVQVEQKSSGGTGGRGDSKVGARVEEVEVWQDLAEVYTELKQWHDAELCLERARALEGYSATTWHVTGVLHETQGRTEEAMACYKNALSVNAAHVDSKVKLGALLCQRGSKQSLPVARSLLAEALQAEPTHEAAWFQMGCLHKAEGHPNEAADCFQAAVLLEQSLPVEKFRSIPRALSIKS</sequence>
<dbReference type="InterPro" id="IPR043376">
    <property type="entry name" value="NPG1-like"/>
</dbReference>
<protein>
    <recommendedName>
        <fullName evidence="4">Tetratricopeptide repeat domain 7A</fullName>
    </recommendedName>
</protein>
<dbReference type="Pfam" id="PF13432">
    <property type="entry name" value="TPR_16"/>
    <property type="match status" value="2"/>
</dbReference>
<dbReference type="PROSITE" id="PS50005">
    <property type="entry name" value="TPR"/>
    <property type="match status" value="1"/>
</dbReference>
<keyword evidence="3" id="KW-1185">Reference proteome</keyword>
<reference evidence="2" key="1">
    <citation type="submission" date="2024-02" db="EMBL/GenBank/DDBJ databases">
        <authorList>
            <consortium name="ELIXIR-Norway"/>
            <consortium name="Elixir Norway"/>
        </authorList>
    </citation>
    <scope>NUCLEOTIDE SEQUENCE</scope>
</reference>
<dbReference type="PANTHER" id="PTHR44102">
    <property type="entry name" value="PROTEIN NPG1"/>
    <property type="match status" value="1"/>
</dbReference>
<keyword evidence="1" id="KW-0802">TPR repeat</keyword>
<dbReference type="SUPFAM" id="SSF48452">
    <property type="entry name" value="TPR-like"/>
    <property type="match status" value="3"/>
</dbReference>
<organism evidence="2 3">
    <name type="scientific">Sphagnum troendelagicum</name>
    <dbReference type="NCBI Taxonomy" id="128251"/>
    <lineage>
        <taxon>Eukaryota</taxon>
        <taxon>Viridiplantae</taxon>
        <taxon>Streptophyta</taxon>
        <taxon>Embryophyta</taxon>
        <taxon>Bryophyta</taxon>
        <taxon>Sphagnophytina</taxon>
        <taxon>Sphagnopsida</taxon>
        <taxon>Sphagnales</taxon>
        <taxon>Sphagnaceae</taxon>
        <taxon>Sphagnum</taxon>
    </lineage>
</organism>
<evidence type="ECO:0000313" key="3">
    <source>
        <dbReference type="Proteomes" id="UP001497512"/>
    </source>
</evidence>
<feature type="repeat" description="TPR" evidence="1">
    <location>
        <begin position="615"/>
        <end position="648"/>
    </location>
</feature>
<dbReference type="PANTHER" id="PTHR44102:SF5">
    <property type="entry name" value="PROTEIN NPG1"/>
    <property type="match status" value="1"/>
</dbReference>
<name>A0ABP0UG40_9BRYO</name>
<evidence type="ECO:0000313" key="2">
    <source>
        <dbReference type="EMBL" id="CAK9220427.1"/>
    </source>
</evidence>
<dbReference type="Pfam" id="PF13181">
    <property type="entry name" value="TPR_8"/>
    <property type="match status" value="2"/>
</dbReference>
<gene>
    <name evidence="2" type="ORF">CSSPTR1EN2_LOCUS15451</name>
</gene>